<proteinExistence type="predicted"/>
<dbReference type="STRING" id="1160509.A0A3N4I1K3"/>
<dbReference type="PANTHER" id="PTHR33096">
    <property type="entry name" value="CXC2 DOMAIN-CONTAINING PROTEIN"/>
    <property type="match status" value="1"/>
</dbReference>
<keyword evidence="2" id="KW-1185">Reference proteome</keyword>
<dbReference type="AlphaFoldDB" id="A0A3N4I1K3"/>
<dbReference type="EMBL" id="ML119710">
    <property type="protein sequence ID" value="RPA78568.1"/>
    <property type="molecule type" value="Genomic_DNA"/>
</dbReference>
<evidence type="ECO:0000313" key="2">
    <source>
        <dbReference type="Proteomes" id="UP000275078"/>
    </source>
</evidence>
<dbReference type="PANTHER" id="PTHR33096:SF1">
    <property type="entry name" value="CXC1-LIKE CYSTEINE CLUSTER ASSOCIATED WITH KDZ TRANSPOSASES DOMAIN-CONTAINING PROTEIN"/>
    <property type="match status" value="1"/>
</dbReference>
<organism evidence="1 2">
    <name type="scientific">Ascobolus immersus RN42</name>
    <dbReference type="NCBI Taxonomy" id="1160509"/>
    <lineage>
        <taxon>Eukaryota</taxon>
        <taxon>Fungi</taxon>
        <taxon>Dikarya</taxon>
        <taxon>Ascomycota</taxon>
        <taxon>Pezizomycotina</taxon>
        <taxon>Pezizomycetes</taxon>
        <taxon>Pezizales</taxon>
        <taxon>Ascobolaceae</taxon>
        <taxon>Ascobolus</taxon>
    </lineage>
</organism>
<dbReference type="InterPro" id="IPR040521">
    <property type="entry name" value="KDZ"/>
</dbReference>
<dbReference type="Pfam" id="PF18758">
    <property type="entry name" value="KDZ"/>
    <property type="match status" value="1"/>
</dbReference>
<dbReference type="OrthoDB" id="5282763at2759"/>
<gene>
    <name evidence="1" type="ORF">BJ508DRAFT_211989</name>
</gene>
<reference evidence="1 2" key="1">
    <citation type="journal article" date="2018" name="Nat. Ecol. Evol.">
        <title>Pezizomycetes genomes reveal the molecular basis of ectomycorrhizal truffle lifestyle.</title>
        <authorList>
            <person name="Murat C."/>
            <person name="Payen T."/>
            <person name="Noel B."/>
            <person name="Kuo A."/>
            <person name="Morin E."/>
            <person name="Chen J."/>
            <person name="Kohler A."/>
            <person name="Krizsan K."/>
            <person name="Balestrini R."/>
            <person name="Da Silva C."/>
            <person name="Montanini B."/>
            <person name="Hainaut M."/>
            <person name="Levati E."/>
            <person name="Barry K.W."/>
            <person name="Belfiori B."/>
            <person name="Cichocki N."/>
            <person name="Clum A."/>
            <person name="Dockter R.B."/>
            <person name="Fauchery L."/>
            <person name="Guy J."/>
            <person name="Iotti M."/>
            <person name="Le Tacon F."/>
            <person name="Lindquist E.A."/>
            <person name="Lipzen A."/>
            <person name="Malagnac F."/>
            <person name="Mello A."/>
            <person name="Molinier V."/>
            <person name="Miyauchi S."/>
            <person name="Poulain J."/>
            <person name="Riccioni C."/>
            <person name="Rubini A."/>
            <person name="Sitrit Y."/>
            <person name="Splivallo R."/>
            <person name="Traeger S."/>
            <person name="Wang M."/>
            <person name="Zifcakova L."/>
            <person name="Wipf D."/>
            <person name="Zambonelli A."/>
            <person name="Paolocci F."/>
            <person name="Nowrousian M."/>
            <person name="Ottonello S."/>
            <person name="Baldrian P."/>
            <person name="Spatafora J.W."/>
            <person name="Henrissat B."/>
            <person name="Nagy L.G."/>
            <person name="Aury J.M."/>
            <person name="Wincker P."/>
            <person name="Grigoriev I.V."/>
            <person name="Bonfante P."/>
            <person name="Martin F.M."/>
        </authorList>
    </citation>
    <scope>NUCLEOTIDE SEQUENCE [LARGE SCALE GENOMIC DNA]</scope>
    <source>
        <strain evidence="1 2">RN42</strain>
    </source>
</reference>
<accession>A0A3N4I1K3</accession>
<name>A0A3N4I1K3_ASCIM</name>
<sequence length="146" mass="16356">MKHCDETGLFAIVCRHDVPLLLRDSYAGERFESVVDTIRAFIDVFREDIGSPPSSTILTYDVACRLAPYLATNHPDLAASVTVVVNKFHGMAHELRCQVIYGAMYQEGLGETDGEGVERFWSFLKWLVAAGRESSAPNRRVFLEDT</sequence>
<dbReference type="Proteomes" id="UP000275078">
    <property type="component" value="Unassembled WGS sequence"/>
</dbReference>
<protein>
    <submittedName>
        <fullName evidence="1">Uncharacterized protein</fullName>
    </submittedName>
</protein>
<evidence type="ECO:0000313" key="1">
    <source>
        <dbReference type="EMBL" id="RPA78568.1"/>
    </source>
</evidence>